<dbReference type="InterPro" id="IPR001525">
    <property type="entry name" value="C5_MeTfrase"/>
</dbReference>
<dbReference type="GO" id="GO:0005634">
    <property type="term" value="C:nucleus"/>
    <property type="evidence" value="ECO:0007669"/>
    <property type="project" value="TreeGrafter"/>
</dbReference>
<dbReference type="PROSITE" id="PS51679">
    <property type="entry name" value="SAM_MT_C5"/>
    <property type="match status" value="1"/>
</dbReference>
<dbReference type="GO" id="GO:0003886">
    <property type="term" value="F:DNA (cytosine-5-)-methyltransferase activity"/>
    <property type="evidence" value="ECO:0007669"/>
    <property type="project" value="UniProtKB-EC"/>
</dbReference>
<dbReference type="PROSITE" id="PS00095">
    <property type="entry name" value="C5_MTASE_2"/>
    <property type="match status" value="1"/>
</dbReference>
<dbReference type="GO" id="GO:0032259">
    <property type="term" value="P:methylation"/>
    <property type="evidence" value="ECO:0007669"/>
    <property type="project" value="UniProtKB-KW"/>
</dbReference>
<dbReference type="Pfam" id="PF00145">
    <property type="entry name" value="DNA_methylase"/>
    <property type="match status" value="2"/>
</dbReference>
<dbReference type="EC" id="2.1.1.37" evidence="1"/>
<dbReference type="AlphaFoldDB" id="A0A644Y228"/>
<evidence type="ECO:0000256" key="1">
    <source>
        <dbReference type="ARBA" id="ARBA00011975"/>
    </source>
</evidence>
<gene>
    <name evidence="5" type="ORF">SDC9_67014</name>
</gene>
<dbReference type="Gene3D" id="3.90.120.10">
    <property type="entry name" value="DNA Methylase, subunit A, domain 2"/>
    <property type="match status" value="1"/>
</dbReference>
<reference evidence="5" key="1">
    <citation type="submission" date="2019-08" db="EMBL/GenBank/DDBJ databases">
        <authorList>
            <person name="Kucharzyk K."/>
            <person name="Murdoch R.W."/>
            <person name="Higgins S."/>
            <person name="Loffler F."/>
        </authorList>
    </citation>
    <scope>NUCLEOTIDE SEQUENCE</scope>
</reference>
<protein>
    <recommendedName>
        <fullName evidence="1">DNA (cytosine-5-)-methyltransferase</fullName>
        <ecNumber evidence="1">2.1.1.37</ecNumber>
    </recommendedName>
</protein>
<proteinExistence type="predicted"/>
<dbReference type="Gene3D" id="3.40.50.150">
    <property type="entry name" value="Vaccinia Virus protein VP39"/>
    <property type="match status" value="2"/>
</dbReference>
<sequence>MADRYKVLDIFAGAGGLSLGFLQTGRFEITAAFENNKAAQETYKINHTGTVLYNNVLEADFDKLIQTHGHFDVIIGGPPCQGFSNANRQHNQLINMNNRLVKTYVEFINSLSPEAFLLENVKMLGSKTHRFFYSVNDPKEVKTYGSFNSEDVLIYGGDFGIPFEKLIINDCVNWPNIKSETRHHIALRTVKRRLNKGKIADSEIKILFELLESFCAIAPDPELTIPIRDFLQQTKDLQYPLDEMITVLNIIEALLRLEDIAENKIIVSSWKYDNSRLYLSINSYTVIDYLNHELEKEYILNPEIPNAVDYGVPQNRERYIILGIRRKYGRQIEFPRKSDMVTNVNDAIADLYEVTPSENVEDTPVHSGSQKYTGALQNLRDSKDIYNHIITKSTPIAMQRFANIKQGMNFHSLGQDQKKNYADPSRTQNSIYLRLDENQPSATVTNVRKAMWIHPIQDRAISVREAARLQSFPDSFRFSGTKDQQYQQVGNAVPPMLAKALAESVVDALDSKPKP</sequence>
<dbReference type="SUPFAM" id="SSF53335">
    <property type="entry name" value="S-adenosyl-L-methionine-dependent methyltransferases"/>
    <property type="match status" value="2"/>
</dbReference>
<dbReference type="InterPro" id="IPR018117">
    <property type="entry name" value="C5_DNA_meth_AS"/>
</dbReference>
<comment type="caution">
    <text evidence="5">The sequence shown here is derived from an EMBL/GenBank/DDBJ whole genome shotgun (WGS) entry which is preliminary data.</text>
</comment>
<dbReference type="PANTHER" id="PTHR10629">
    <property type="entry name" value="CYTOSINE-SPECIFIC METHYLTRANSFERASE"/>
    <property type="match status" value="1"/>
</dbReference>
<evidence type="ECO:0000256" key="4">
    <source>
        <dbReference type="ARBA" id="ARBA00022691"/>
    </source>
</evidence>
<dbReference type="GO" id="GO:0003677">
    <property type="term" value="F:DNA binding"/>
    <property type="evidence" value="ECO:0007669"/>
    <property type="project" value="TreeGrafter"/>
</dbReference>
<evidence type="ECO:0000256" key="3">
    <source>
        <dbReference type="ARBA" id="ARBA00022679"/>
    </source>
</evidence>
<dbReference type="PRINTS" id="PR00105">
    <property type="entry name" value="C5METTRFRASE"/>
</dbReference>
<accession>A0A644Y228</accession>
<dbReference type="InterPro" id="IPR050390">
    <property type="entry name" value="C5-Methyltransferase"/>
</dbReference>
<evidence type="ECO:0000256" key="2">
    <source>
        <dbReference type="ARBA" id="ARBA00022603"/>
    </source>
</evidence>
<keyword evidence="3" id="KW-0808">Transferase</keyword>
<evidence type="ECO:0000313" key="5">
    <source>
        <dbReference type="EMBL" id="MPM20583.1"/>
    </source>
</evidence>
<organism evidence="5">
    <name type="scientific">bioreactor metagenome</name>
    <dbReference type="NCBI Taxonomy" id="1076179"/>
    <lineage>
        <taxon>unclassified sequences</taxon>
        <taxon>metagenomes</taxon>
        <taxon>ecological metagenomes</taxon>
    </lineage>
</organism>
<dbReference type="InterPro" id="IPR031303">
    <property type="entry name" value="C5_meth_CS"/>
</dbReference>
<dbReference type="PROSITE" id="PS00094">
    <property type="entry name" value="C5_MTASE_1"/>
    <property type="match status" value="1"/>
</dbReference>
<name>A0A644Y228_9ZZZZ</name>
<dbReference type="InterPro" id="IPR029063">
    <property type="entry name" value="SAM-dependent_MTases_sf"/>
</dbReference>
<dbReference type="PANTHER" id="PTHR10629:SF52">
    <property type="entry name" value="DNA (CYTOSINE-5)-METHYLTRANSFERASE 1"/>
    <property type="match status" value="1"/>
</dbReference>
<dbReference type="GO" id="GO:0044027">
    <property type="term" value="P:negative regulation of gene expression via chromosomal CpG island methylation"/>
    <property type="evidence" value="ECO:0007669"/>
    <property type="project" value="TreeGrafter"/>
</dbReference>
<keyword evidence="2" id="KW-0489">Methyltransferase</keyword>
<keyword evidence="4" id="KW-0949">S-adenosyl-L-methionine</keyword>
<dbReference type="EMBL" id="VSSQ01003416">
    <property type="protein sequence ID" value="MPM20583.1"/>
    <property type="molecule type" value="Genomic_DNA"/>
</dbReference>